<feature type="binding site" evidence="9 11">
    <location>
        <position position="85"/>
    </location>
    <ligand>
        <name>ATP</name>
        <dbReference type="ChEBI" id="CHEBI:30616"/>
    </ligand>
</feature>
<dbReference type="PANTHER" id="PTHR24350">
    <property type="entry name" value="SERINE/THREONINE-PROTEIN KINASE IAL-RELATED"/>
    <property type="match status" value="1"/>
</dbReference>
<evidence type="ECO:0000256" key="6">
    <source>
        <dbReference type="ARBA" id="ARBA00047899"/>
    </source>
</evidence>
<keyword evidence="3 9" id="KW-0547">Nucleotide-binding</keyword>
<evidence type="ECO:0000259" key="14">
    <source>
        <dbReference type="PROSITE" id="PS50011"/>
    </source>
</evidence>
<evidence type="ECO:0000313" key="15">
    <source>
        <dbReference type="EMBL" id="CAE2235060.1"/>
    </source>
</evidence>
<comment type="catalytic activity">
    <reaction evidence="7 13">
        <text>L-seryl-[protein] + ATP = O-phospho-L-seryl-[protein] + ADP + H(+)</text>
        <dbReference type="Rhea" id="RHEA:17989"/>
        <dbReference type="Rhea" id="RHEA-COMP:9863"/>
        <dbReference type="Rhea" id="RHEA-COMP:11604"/>
        <dbReference type="ChEBI" id="CHEBI:15378"/>
        <dbReference type="ChEBI" id="CHEBI:29999"/>
        <dbReference type="ChEBI" id="CHEBI:30616"/>
        <dbReference type="ChEBI" id="CHEBI:83421"/>
        <dbReference type="ChEBI" id="CHEBI:456216"/>
        <dbReference type="EC" id="2.7.11.1"/>
    </reaction>
</comment>
<comment type="similarity">
    <text evidence="13">Belongs to the protein kinase superfamily. Ser/Thr protein kinase family. Aurora subfamily.</text>
</comment>
<evidence type="ECO:0000256" key="8">
    <source>
        <dbReference type="PIRSR" id="PIRSR630616-1"/>
    </source>
</evidence>
<dbReference type="PROSITE" id="PS50011">
    <property type="entry name" value="PROTEIN_KINASE_DOM"/>
    <property type="match status" value="1"/>
</dbReference>
<dbReference type="InterPro" id="IPR000719">
    <property type="entry name" value="Prot_kinase_dom"/>
</dbReference>
<dbReference type="SUPFAM" id="SSF56112">
    <property type="entry name" value="Protein kinase-like (PK-like)"/>
    <property type="match status" value="1"/>
</dbReference>
<evidence type="ECO:0000256" key="4">
    <source>
        <dbReference type="ARBA" id="ARBA00022777"/>
    </source>
</evidence>
<dbReference type="EMBL" id="HBKP01021437">
    <property type="protein sequence ID" value="CAE2235060.1"/>
    <property type="molecule type" value="Transcribed_RNA"/>
</dbReference>
<protein>
    <recommendedName>
        <fullName evidence="13">Aurora kinase</fullName>
        <ecNumber evidence="13">2.7.11.1</ecNumber>
    </recommendedName>
</protein>
<accession>A0A6U1X1I1</accession>
<dbReference type="Gene3D" id="3.30.200.20">
    <property type="entry name" value="Phosphorylase Kinase, domain 1"/>
    <property type="match status" value="1"/>
</dbReference>
<name>A0A6U1X1I1_9EUKA</name>
<feature type="binding site" evidence="9">
    <location>
        <begin position="134"/>
        <end position="136"/>
    </location>
    <ligand>
        <name>ATP</name>
        <dbReference type="ChEBI" id="CHEBI:30616"/>
    </ligand>
</feature>
<evidence type="ECO:0000313" key="16">
    <source>
        <dbReference type="EMBL" id="CAE2235062.1"/>
    </source>
</evidence>
<keyword evidence="4 13" id="KW-0418">Kinase</keyword>
<keyword evidence="5 9" id="KW-0067">ATP-binding</keyword>
<feature type="binding site" evidence="9">
    <location>
        <position position="66"/>
    </location>
    <ligand>
        <name>ATP</name>
        <dbReference type="ChEBI" id="CHEBI:30616"/>
    </ligand>
</feature>
<dbReference type="CDD" id="cd14007">
    <property type="entry name" value="STKc_Aurora"/>
    <property type="match status" value="1"/>
</dbReference>
<organism evidence="15">
    <name type="scientific">Vannella robusta</name>
    <dbReference type="NCBI Taxonomy" id="1487602"/>
    <lineage>
        <taxon>Eukaryota</taxon>
        <taxon>Amoebozoa</taxon>
        <taxon>Discosea</taxon>
        <taxon>Flabellinia</taxon>
        <taxon>Vannellidae</taxon>
        <taxon>Vannella</taxon>
    </lineage>
</organism>
<dbReference type="AlphaFoldDB" id="A0A6U1X1I1"/>
<evidence type="ECO:0000256" key="9">
    <source>
        <dbReference type="PIRSR" id="PIRSR630616-2"/>
    </source>
</evidence>
<evidence type="ECO:0000256" key="5">
    <source>
        <dbReference type="ARBA" id="ARBA00022840"/>
    </source>
</evidence>
<feature type="binding site" evidence="9">
    <location>
        <position position="197"/>
    </location>
    <ligand>
        <name>ATP</name>
        <dbReference type="ChEBI" id="CHEBI:30616"/>
    </ligand>
</feature>
<evidence type="ECO:0000256" key="11">
    <source>
        <dbReference type="PROSITE-ProRule" id="PRU10141"/>
    </source>
</evidence>
<feature type="domain" description="Protein kinase" evidence="14">
    <location>
        <begin position="56"/>
        <end position="307"/>
    </location>
</feature>
<evidence type="ECO:0000256" key="3">
    <source>
        <dbReference type="ARBA" id="ARBA00022741"/>
    </source>
</evidence>
<evidence type="ECO:0000256" key="12">
    <source>
        <dbReference type="RuleBase" id="RU000304"/>
    </source>
</evidence>
<feature type="cross-link" description="Glycyl lysine isopeptide (Lys-Gly) (interchain with G-Cter in SUMO2)" evidence="10">
    <location>
        <position position="181"/>
    </location>
</feature>
<dbReference type="EC" id="2.7.11.1" evidence="13"/>
<evidence type="ECO:0000256" key="10">
    <source>
        <dbReference type="PIRSR" id="PIRSR630616-3"/>
    </source>
</evidence>
<comment type="catalytic activity">
    <reaction evidence="6 13">
        <text>L-threonyl-[protein] + ATP = O-phospho-L-threonyl-[protein] + ADP + H(+)</text>
        <dbReference type="Rhea" id="RHEA:46608"/>
        <dbReference type="Rhea" id="RHEA-COMP:11060"/>
        <dbReference type="Rhea" id="RHEA-COMP:11605"/>
        <dbReference type="ChEBI" id="CHEBI:15378"/>
        <dbReference type="ChEBI" id="CHEBI:30013"/>
        <dbReference type="ChEBI" id="CHEBI:30616"/>
        <dbReference type="ChEBI" id="CHEBI:61977"/>
        <dbReference type="ChEBI" id="CHEBI:456216"/>
        <dbReference type="EC" id="2.7.11.1"/>
    </reaction>
</comment>
<sequence>MIFTVASFVFASFRYHVDMQRSLLQRFYTEKTGQSNTSSKSVVDEALETKWTLDDFEIGKRLGRGKFGRVYLAREKKSKYLVALKLIYKAEIMRYGFERQVRREIEIQSQLLHPNILRLFGYFYDEDRIYLILEYAAQGELFAKLQAEEYFDEETSAHYMKQLANALHYCHKKHVIHRDIKPENILIGYNGEMKLSDFGWSVHATSRRSTMCGTPDYIPPEMWTGNDHDFTVDAWALGILLYEFLTGRTPFYGESKDETQRKVKRCEIRWPRDVRVGSEAKDLVARLVVYNPVDRMKVIDIADHPFITKYVPQDLYNFVQ</sequence>
<dbReference type="InterPro" id="IPR008271">
    <property type="entry name" value="Ser/Thr_kinase_AS"/>
</dbReference>
<reference evidence="15" key="1">
    <citation type="submission" date="2021-01" db="EMBL/GenBank/DDBJ databases">
        <authorList>
            <person name="Corre E."/>
            <person name="Pelletier E."/>
            <person name="Niang G."/>
            <person name="Scheremetjew M."/>
            <person name="Finn R."/>
            <person name="Kale V."/>
            <person name="Holt S."/>
            <person name="Cochrane G."/>
            <person name="Meng A."/>
            <person name="Brown T."/>
            <person name="Cohen L."/>
        </authorList>
    </citation>
    <scope>NUCLEOTIDE SEQUENCE</scope>
    <source>
        <strain evidence="15">DIVA3 518/3/11/1/6</strain>
    </source>
</reference>
<feature type="binding site" evidence="9">
    <location>
        <begin position="183"/>
        <end position="184"/>
    </location>
    <ligand>
        <name>ATP</name>
        <dbReference type="ChEBI" id="CHEBI:30616"/>
    </ligand>
</feature>
<evidence type="ECO:0000256" key="7">
    <source>
        <dbReference type="ARBA" id="ARBA00048679"/>
    </source>
</evidence>
<feature type="active site" description="Proton acceptor" evidence="8">
    <location>
        <position position="179"/>
    </location>
</feature>
<keyword evidence="2 13" id="KW-0808">Transferase</keyword>
<dbReference type="PROSITE" id="PS00107">
    <property type="entry name" value="PROTEIN_KINASE_ATP"/>
    <property type="match status" value="1"/>
</dbReference>
<evidence type="ECO:0000256" key="1">
    <source>
        <dbReference type="ARBA" id="ARBA00022527"/>
    </source>
</evidence>
<dbReference type="Gene3D" id="1.10.510.10">
    <property type="entry name" value="Transferase(Phosphotransferase) domain 1"/>
    <property type="match status" value="1"/>
</dbReference>
<dbReference type="InterPro" id="IPR030616">
    <property type="entry name" value="Aur-like"/>
</dbReference>
<gene>
    <name evidence="15" type="ORF">VSP0166_LOCUS15037</name>
    <name evidence="16" type="ORF">VSP0166_LOCUS15038</name>
</gene>
<keyword evidence="1 12" id="KW-0723">Serine/threonine-protein kinase</keyword>
<evidence type="ECO:0000256" key="13">
    <source>
        <dbReference type="RuleBase" id="RU367134"/>
    </source>
</evidence>
<dbReference type="GO" id="GO:0005524">
    <property type="term" value="F:ATP binding"/>
    <property type="evidence" value="ECO:0007669"/>
    <property type="project" value="UniProtKB-UniRule"/>
</dbReference>
<dbReference type="GO" id="GO:0004674">
    <property type="term" value="F:protein serine/threonine kinase activity"/>
    <property type="evidence" value="ECO:0007669"/>
    <property type="project" value="UniProtKB-KW"/>
</dbReference>
<proteinExistence type="inferred from homology"/>
<dbReference type="FunFam" id="3.30.200.20:FF:000042">
    <property type="entry name" value="Aurora kinase A"/>
    <property type="match status" value="1"/>
</dbReference>
<dbReference type="InterPro" id="IPR017441">
    <property type="entry name" value="Protein_kinase_ATP_BS"/>
</dbReference>
<dbReference type="InterPro" id="IPR011009">
    <property type="entry name" value="Kinase-like_dom_sf"/>
</dbReference>
<dbReference type="EMBL" id="HBKP01021438">
    <property type="protein sequence ID" value="CAE2235062.1"/>
    <property type="molecule type" value="Transcribed_RNA"/>
</dbReference>
<dbReference type="PROSITE" id="PS00108">
    <property type="entry name" value="PROTEIN_KINASE_ST"/>
    <property type="match status" value="1"/>
</dbReference>
<dbReference type="Pfam" id="PF00069">
    <property type="entry name" value="Pkinase"/>
    <property type="match status" value="1"/>
</dbReference>
<evidence type="ECO:0000256" key="2">
    <source>
        <dbReference type="ARBA" id="ARBA00022679"/>
    </source>
</evidence>
<dbReference type="SMART" id="SM00220">
    <property type="entry name" value="S_TKc"/>
    <property type="match status" value="1"/>
</dbReference>
<dbReference type="FunFam" id="1.10.510.10:FF:000235">
    <property type="entry name" value="Serine/threonine-protein kinase ark1"/>
    <property type="match status" value="1"/>
</dbReference>